<protein>
    <submittedName>
        <fullName evidence="1">Uncharacterized protein</fullName>
    </submittedName>
</protein>
<comment type="caution">
    <text evidence="1">The sequence shown here is derived from an EMBL/GenBank/DDBJ whole genome shotgun (WGS) entry which is preliminary data.</text>
</comment>
<reference evidence="1" key="1">
    <citation type="submission" date="2019-03" db="EMBL/GenBank/DDBJ databases">
        <title>Long read genome sequence of the mycoparasitic Pythium oligandrum ATCC 38472 isolated from sugarbeet rhizosphere.</title>
        <authorList>
            <person name="Gaulin E."/>
        </authorList>
    </citation>
    <scope>NUCLEOTIDE SEQUENCE</scope>
    <source>
        <strain evidence="1">ATCC 38472_TT</strain>
    </source>
</reference>
<evidence type="ECO:0000313" key="2">
    <source>
        <dbReference type="Proteomes" id="UP000794436"/>
    </source>
</evidence>
<sequence length="291" mass="33211">MESLRRDIGLVLESERRRFQTVAEAATDSNTACQQPKRSVLTSSERGRAFRARWKQYETTLQRQVDELRRQVADLEARESIWHSIRLQRRHDTHGSLVKLVHKYYTMFQDSTNAMALEDRRGRLSSALLKIHRLQEEFLDRVMDPDVVAGDLVGPRAIMEQWHQYSKSHAQFSGKITRITVSGPEENPMVLLQATATGIITTTTFRMLFPGVLATQRHDLIDKFLHQRVSYDISIRYLFADDGRICAELVEIGFLHGLLRITGRIQDAAALMDASAISSYSTVRASRALAP</sequence>
<dbReference type="AlphaFoldDB" id="A0A8K1FC04"/>
<gene>
    <name evidence="1" type="ORF">Poli38472_014413</name>
</gene>
<dbReference type="Proteomes" id="UP000794436">
    <property type="component" value="Unassembled WGS sequence"/>
</dbReference>
<organism evidence="1 2">
    <name type="scientific">Pythium oligandrum</name>
    <name type="common">Mycoparasitic fungus</name>
    <dbReference type="NCBI Taxonomy" id="41045"/>
    <lineage>
        <taxon>Eukaryota</taxon>
        <taxon>Sar</taxon>
        <taxon>Stramenopiles</taxon>
        <taxon>Oomycota</taxon>
        <taxon>Peronosporomycetes</taxon>
        <taxon>Pythiales</taxon>
        <taxon>Pythiaceae</taxon>
        <taxon>Pythium</taxon>
    </lineage>
</organism>
<dbReference type="EMBL" id="SPLM01000114">
    <property type="protein sequence ID" value="TMW57810.1"/>
    <property type="molecule type" value="Genomic_DNA"/>
</dbReference>
<keyword evidence="2" id="KW-1185">Reference proteome</keyword>
<accession>A0A8K1FC04</accession>
<name>A0A8K1FC04_PYTOL</name>
<evidence type="ECO:0000313" key="1">
    <source>
        <dbReference type="EMBL" id="TMW57810.1"/>
    </source>
</evidence>
<dbReference type="OrthoDB" id="75885at2759"/>
<proteinExistence type="predicted"/>